<dbReference type="Gene3D" id="3.40.50.620">
    <property type="entry name" value="HUPs"/>
    <property type="match status" value="1"/>
</dbReference>
<dbReference type="GO" id="GO:0008270">
    <property type="term" value="F:zinc ion binding"/>
    <property type="evidence" value="ECO:0007669"/>
    <property type="project" value="UniProtKB-UniRule"/>
</dbReference>
<organism evidence="10 13">
    <name type="scientific">Parvibacter caecicola</name>
    <dbReference type="NCBI Taxonomy" id="747645"/>
    <lineage>
        <taxon>Bacteria</taxon>
        <taxon>Bacillati</taxon>
        <taxon>Actinomycetota</taxon>
        <taxon>Coriobacteriia</taxon>
        <taxon>Coriobacteriales</taxon>
        <taxon>Coriobacteriaceae</taxon>
        <taxon>Parvibacter</taxon>
    </lineage>
</organism>
<evidence type="ECO:0000256" key="2">
    <source>
        <dbReference type="ARBA" id="ARBA00022723"/>
    </source>
</evidence>
<feature type="binding site" evidence="7">
    <location>
        <position position="129"/>
    </location>
    <ligand>
        <name>Zn(2+)</name>
        <dbReference type="ChEBI" id="CHEBI:29105"/>
    </ligand>
</feature>
<feature type="short sequence motif" description="'KMSKS' region" evidence="7">
    <location>
        <begin position="250"/>
        <end position="254"/>
    </location>
</feature>
<reference evidence="10 13" key="2">
    <citation type="submission" date="2020-08" db="EMBL/GenBank/DDBJ databases">
        <title>Sequencing the genomes of 1000 actinobacteria strains.</title>
        <authorList>
            <person name="Klenk H.-P."/>
        </authorList>
    </citation>
    <scope>NUCLEOTIDE SEQUENCE [LARGE SCALE GENOMIC DNA]</scope>
    <source>
        <strain evidence="10 13">DSM 22242</strain>
    </source>
</reference>
<dbReference type="NCBIfam" id="NF004314">
    <property type="entry name" value="PRK05710.1-3"/>
    <property type="match status" value="1"/>
</dbReference>
<dbReference type="GeneID" id="93355821"/>
<evidence type="ECO:0000256" key="4">
    <source>
        <dbReference type="ARBA" id="ARBA00022833"/>
    </source>
</evidence>
<feature type="binding site" evidence="7">
    <location>
        <position position="108"/>
    </location>
    <ligand>
        <name>Zn(2+)</name>
        <dbReference type="ChEBI" id="CHEBI:29105"/>
    </ligand>
</feature>
<feature type="binding site" evidence="7">
    <location>
        <position position="52"/>
    </location>
    <ligand>
        <name>L-glutamate</name>
        <dbReference type="ChEBI" id="CHEBI:29985"/>
    </ligand>
</feature>
<dbReference type="EMBL" id="JACHYA010000001">
    <property type="protein sequence ID" value="MBB3170650.1"/>
    <property type="molecule type" value="Genomic_DNA"/>
</dbReference>
<dbReference type="SUPFAM" id="SSF52374">
    <property type="entry name" value="Nucleotidylyl transferase"/>
    <property type="match status" value="1"/>
</dbReference>
<dbReference type="InterPro" id="IPR049940">
    <property type="entry name" value="GluQ/Sye"/>
</dbReference>
<feature type="binding site" evidence="7">
    <location>
        <begin position="16"/>
        <end position="20"/>
    </location>
    <ligand>
        <name>L-glutamate</name>
        <dbReference type="ChEBI" id="CHEBI:29985"/>
    </ligand>
</feature>
<evidence type="ECO:0000313" key="11">
    <source>
        <dbReference type="EMBL" id="TJW12142.1"/>
    </source>
</evidence>
<dbReference type="InterPro" id="IPR014729">
    <property type="entry name" value="Rossmann-like_a/b/a_fold"/>
</dbReference>
<comment type="function">
    <text evidence="7">Catalyzes the tRNA-independent activation of glutamate in presence of ATP and the subsequent transfer of glutamate onto a tRNA(Asp). Glutamate is transferred on the 2-amino-5-(4,5-dihydroxy-2-cyclopenten-1-yl) moiety of the queuosine in the wobble position of the QUC anticodon.</text>
</comment>
<keyword evidence="4 7" id="KW-0862">Zinc</keyword>
<sequence length="317" mass="35068">MTCGNSSIVKALLKGRFAPSPTGRMHAGNIYAALCSWLIAKSTGGSIVLRIDDLDPDRSKPAFADQVMRDFEQLGLFWDEGPFYQQRREEAYRAAFERISEKAPVYPCFCTRADLHASSAPHLGERNVYQGTCRHLTAAQRTERQQEGKSCAWRVQVPDGPLSFQDLLQGPQTSNLACDCGDFVIRRADHAFGYHLATVVDDAEQGINCVVRGIDLLSSTPQQIYLQRLLGLETPSYGHIPLLVNVKGKRLAKRDKDAALDALLAAHQTPEALVGHIAYIGGLQEEDQPASPQQLLQAFNLEKFAAKAKARYAITWQ</sequence>
<evidence type="ECO:0000256" key="8">
    <source>
        <dbReference type="RuleBase" id="RU363037"/>
    </source>
</evidence>
<evidence type="ECO:0000256" key="6">
    <source>
        <dbReference type="ARBA" id="ARBA00023146"/>
    </source>
</evidence>
<dbReference type="GO" id="GO:0005829">
    <property type="term" value="C:cytosol"/>
    <property type="evidence" value="ECO:0007669"/>
    <property type="project" value="TreeGrafter"/>
</dbReference>
<dbReference type="NCBIfam" id="NF004315">
    <property type="entry name" value="PRK05710.1-4"/>
    <property type="match status" value="1"/>
</dbReference>
<keyword evidence="8" id="KW-0648">Protein biosynthesis</keyword>
<feature type="short sequence motif" description="'HIGH' region" evidence="7">
    <location>
        <begin position="19"/>
        <end position="29"/>
    </location>
</feature>
<dbReference type="EC" id="6.1.1.-" evidence="7"/>
<gene>
    <name evidence="7 11" type="primary">gluQ</name>
    <name evidence="11" type="ORF">E5982_00590</name>
    <name evidence="10" type="ORF">FHR31_000430</name>
</gene>
<dbReference type="GO" id="GO:0004818">
    <property type="term" value="F:glutamate-tRNA ligase activity"/>
    <property type="evidence" value="ECO:0007669"/>
    <property type="project" value="TreeGrafter"/>
</dbReference>
<dbReference type="Proteomes" id="UP000309454">
    <property type="component" value="Unassembled WGS sequence"/>
</dbReference>
<evidence type="ECO:0000256" key="7">
    <source>
        <dbReference type="HAMAP-Rule" id="MF_01428"/>
    </source>
</evidence>
<accession>A0A3N0ADA7</accession>
<dbReference type="PRINTS" id="PR00987">
    <property type="entry name" value="TRNASYNTHGLU"/>
</dbReference>
<keyword evidence="3 7" id="KW-0547">Nucleotide-binding</keyword>
<feature type="binding site" evidence="7">
    <location>
        <position position="110"/>
    </location>
    <ligand>
        <name>Zn(2+)</name>
        <dbReference type="ChEBI" id="CHEBI:29105"/>
    </ligand>
</feature>
<name>A0A3N0ADA7_9ACTN</name>
<feature type="binding site" evidence="7">
    <location>
        <position position="194"/>
    </location>
    <ligand>
        <name>L-glutamate</name>
        <dbReference type="ChEBI" id="CHEBI:29985"/>
    </ligand>
</feature>
<evidence type="ECO:0000313" key="10">
    <source>
        <dbReference type="EMBL" id="MBB3170650.1"/>
    </source>
</evidence>
<feature type="binding site" evidence="7">
    <location>
        <position position="133"/>
    </location>
    <ligand>
        <name>Zn(2+)</name>
        <dbReference type="ChEBI" id="CHEBI:29105"/>
    </ligand>
</feature>
<evidence type="ECO:0000256" key="3">
    <source>
        <dbReference type="ARBA" id="ARBA00022741"/>
    </source>
</evidence>
<proteinExistence type="inferred from homology"/>
<reference evidence="11 12" key="1">
    <citation type="submission" date="2019-04" db="EMBL/GenBank/DDBJ databases">
        <title>Microbes associate with the intestines of laboratory mice.</title>
        <authorList>
            <person name="Navarre W."/>
            <person name="Wong E."/>
            <person name="Huang K.C."/>
            <person name="Tropini C."/>
            <person name="Ng K."/>
            <person name="Yu B."/>
        </authorList>
    </citation>
    <scope>NUCLEOTIDE SEQUENCE [LARGE SCALE GENOMIC DNA]</scope>
    <source>
        <strain evidence="11 12">NM48_B13</strain>
    </source>
</reference>
<dbReference type="PANTHER" id="PTHR43311:SF1">
    <property type="entry name" value="GLUTAMYL-Q TRNA(ASP) SYNTHETASE"/>
    <property type="match status" value="1"/>
</dbReference>
<evidence type="ECO:0000256" key="1">
    <source>
        <dbReference type="ARBA" id="ARBA00022598"/>
    </source>
</evidence>
<dbReference type="Proteomes" id="UP000530850">
    <property type="component" value="Unassembled WGS sequence"/>
</dbReference>
<protein>
    <recommendedName>
        <fullName evidence="7">Glutamyl-Q tRNA(Asp) synthetase</fullName>
        <shortName evidence="7">Glu-Q-RSs</shortName>
        <ecNumber evidence="7">6.1.1.-</ecNumber>
    </recommendedName>
</protein>
<dbReference type="GO" id="GO:0005524">
    <property type="term" value="F:ATP binding"/>
    <property type="evidence" value="ECO:0007669"/>
    <property type="project" value="UniProtKB-KW"/>
</dbReference>
<keyword evidence="5 7" id="KW-0067">ATP-binding</keyword>
<dbReference type="EMBL" id="SSTM01000001">
    <property type="protein sequence ID" value="TJW12142.1"/>
    <property type="molecule type" value="Genomic_DNA"/>
</dbReference>
<feature type="binding site" evidence="7">
    <location>
        <position position="212"/>
    </location>
    <ligand>
        <name>L-glutamate</name>
        <dbReference type="ChEBI" id="CHEBI:29985"/>
    </ligand>
</feature>
<comment type="cofactor">
    <cofactor evidence="7">
        <name>Zn(2+)</name>
        <dbReference type="ChEBI" id="CHEBI:29105"/>
    </cofactor>
    <text evidence="7">Binds 1 zinc ion per subunit.</text>
</comment>
<dbReference type="GO" id="GO:0006400">
    <property type="term" value="P:tRNA modification"/>
    <property type="evidence" value="ECO:0007669"/>
    <property type="project" value="InterPro"/>
</dbReference>
<dbReference type="NCBIfam" id="TIGR03838">
    <property type="entry name" value="queuosine_YadB"/>
    <property type="match status" value="1"/>
</dbReference>
<dbReference type="InterPro" id="IPR022380">
    <property type="entry name" value="Glu-Q_tRNA(Asp)_Synthase"/>
</dbReference>
<keyword evidence="12" id="KW-1185">Reference proteome</keyword>
<evidence type="ECO:0000259" key="9">
    <source>
        <dbReference type="Pfam" id="PF00749"/>
    </source>
</evidence>
<dbReference type="RefSeq" id="WP_123184522.1">
    <property type="nucleotide sequence ID" value="NZ_CANPEU010000001.1"/>
</dbReference>
<feature type="binding site" evidence="7">
    <location>
        <position position="253"/>
    </location>
    <ligand>
        <name>ATP</name>
        <dbReference type="ChEBI" id="CHEBI:30616"/>
    </ligand>
</feature>
<dbReference type="AlphaFoldDB" id="A0A3N0ADA7"/>
<evidence type="ECO:0000313" key="13">
    <source>
        <dbReference type="Proteomes" id="UP000530850"/>
    </source>
</evidence>
<dbReference type="Pfam" id="PF00749">
    <property type="entry name" value="tRNA-synt_1c"/>
    <property type="match status" value="1"/>
</dbReference>
<evidence type="ECO:0000313" key="12">
    <source>
        <dbReference type="Proteomes" id="UP000309454"/>
    </source>
</evidence>
<comment type="caution">
    <text evidence="10">The sequence shown here is derived from an EMBL/GenBank/DDBJ whole genome shotgun (WGS) entry which is preliminary data.</text>
</comment>
<feature type="domain" description="Glutamyl/glutaminyl-tRNA synthetase class Ib catalytic" evidence="9">
    <location>
        <begin position="14"/>
        <end position="299"/>
    </location>
</feature>
<dbReference type="GO" id="GO:0006424">
    <property type="term" value="P:glutamyl-tRNA aminoacylation"/>
    <property type="evidence" value="ECO:0007669"/>
    <property type="project" value="InterPro"/>
</dbReference>
<comment type="similarity">
    <text evidence="7">Belongs to the class-I aminoacyl-tRNA synthetase family. GluQ subfamily.</text>
</comment>
<dbReference type="InterPro" id="IPR000924">
    <property type="entry name" value="Glu/Gln-tRNA-synth"/>
</dbReference>
<keyword evidence="6 7" id="KW-0030">Aminoacyl-tRNA synthetase</keyword>
<dbReference type="InterPro" id="IPR020058">
    <property type="entry name" value="Glu/Gln-tRNA-synth_Ib_cat-dom"/>
</dbReference>
<dbReference type="PANTHER" id="PTHR43311">
    <property type="entry name" value="GLUTAMATE--TRNA LIGASE"/>
    <property type="match status" value="1"/>
</dbReference>
<dbReference type="HAMAP" id="MF_01428">
    <property type="entry name" value="Glu_Q_tRNA_synth"/>
    <property type="match status" value="1"/>
</dbReference>
<keyword evidence="2 7" id="KW-0479">Metal-binding</keyword>
<keyword evidence="1 7" id="KW-0436">Ligase</keyword>
<evidence type="ECO:0000256" key="5">
    <source>
        <dbReference type="ARBA" id="ARBA00022840"/>
    </source>
</evidence>
<dbReference type="OrthoDB" id="9807503at2"/>